<comment type="function">
    <text evidence="10">Catalyzes the 2-thiolation of uridine at the wobble position (U34) of tRNA, leading to the formation of s(2)U34.</text>
</comment>
<feature type="region of interest" description="Interaction with tRNA" evidence="10">
    <location>
        <begin position="303"/>
        <end position="304"/>
    </location>
</feature>
<dbReference type="Gene3D" id="3.40.50.620">
    <property type="entry name" value="HUPs"/>
    <property type="match status" value="1"/>
</dbReference>
<dbReference type="PANTHER" id="PTHR11933:SF5">
    <property type="entry name" value="MITOCHONDRIAL TRNA-SPECIFIC 2-THIOURIDYLASE 1"/>
    <property type="match status" value="1"/>
</dbReference>
<evidence type="ECO:0000259" key="11">
    <source>
        <dbReference type="Pfam" id="PF20258"/>
    </source>
</evidence>
<protein>
    <recommendedName>
        <fullName evidence="10">tRNA-specific 2-thiouridylase MnmA</fullName>
        <ecNumber evidence="10">2.8.1.13</ecNumber>
    </recommendedName>
</protein>
<evidence type="ECO:0000256" key="5">
    <source>
        <dbReference type="ARBA" id="ARBA00022741"/>
    </source>
</evidence>
<comment type="catalytic activity">
    <reaction evidence="9 10">
        <text>S-sulfanyl-L-cysteinyl-[protein] + uridine(34) in tRNA + AH2 + ATP = 2-thiouridine(34) in tRNA + L-cysteinyl-[protein] + A + AMP + diphosphate + H(+)</text>
        <dbReference type="Rhea" id="RHEA:47032"/>
        <dbReference type="Rhea" id="RHEA-COMP:10131"/>
        <dbReference type="Rhea" id="RHEA-COMP:11726"/>
        <dbReference type="Rhea" id="RHEA-COMP:11727"/>
        <dbReference type="Rhea" id="RHEA-COMP:11728"/>
        <dbReference type="ChEBI" id="CHEBI:13193"/>
        <dbReference type="ChEBI" id="CHEBI:15378"/>
        <dbReference type="ChEBI" id="CHEBI:17499"/>
        <dbReference type="ChEBI" id="CHEBI:29950"/>
        <dbReference type="ChEBI" id="CHEBI:30616"/>
        <dbReference type="ChEBI" id="CHEBI:33019"/>
        <dbReference type="ChEBI" id="CHEBI:61963"/>
        <dbReference type="ChEBI" id="CHEBI:65315"/>
        <dbReference type="ChEBI" id="CHEBI:87170"/>
        <dbReference type="ChEBI" id="CHEBI:456215"/>
        <dbReference type="EC" id="2.8.1.13"/>
    </reaction>
</comment>
<keyword evidence="1 10" id="KW-0963">Cytoplasm</keyword>
<dbReference type="Gene3D" id="2.30.30.280">
    <property type="entry name" value="Adenine nucleotide alpha hydrolases-like domains"/>
    <property type="match status" value="1"/>
</dbReference>
<keyword evidence="5 10" id="KW-0547">Nucleotide-binding</keyword>
<comment type="subcellular location">
    <subcellularLocation>
        <location evidence="10">Cytoplasm</location>
    </subcellularLocation>
</comment>
<dbReference type="Pfam" id="PF20259">
    <property type="entry name" value="tRNA_Me_trans_M"/>
    <property type="match status" value="1"/>
</dbReference>
<keyword evidence="7 10" id="KW-0694">RNA-binding</keyword>
<dbReference type="AlphaFoldDB" id="A0A3S0LPB4"/>
<dbReference type="GO" id="GO:0103016">
    <property type="term" value="F:tRNA-uridine 2-sulfurtransferase activity"/>
    <property type="evidence" value="ECO:0007669"/>
    <property type="project" value="UniProtKB-EC"/>
</dbReference>
<keyword evidence="4 10" id="KW-0819">tRNA processing</keyword>
<dbReference type="NCBIfam" id="NF001138">
    <property type="entry name" value="PRK00143.1"/>
    <property type="match status" value="1"/>
</dbReference>
<dbReference type="GO" id="GO:0005737">
    <property type="term" value="C:cytoplasm"/>
    <property type="evidence" value="ECO:0007669"/>
    <property type="project" value="UniProtKB-SubCell"/>
</dbReference>
<reference evidence="13 14" key="1">
    <citation type="submission" date="2018-12" db="EMBL/GenBank/DDBJ databases">
        <authorList>
            <person name="Lunina O.N."/>
            <person name="Grouzdev D.S."/>
            <person name="Gorlenko V.M."/>
            <person name="Savvichev A.S."/>
        </authorList>
    </citation>
    <scope>NUCLEOTIDE SEQUENCE [LARGE SCALE GENOMIC DNA]</scope>
    <source>
        <strain evidence="13 14">BrKhr-17</strain>
    </source>
</reference>
<feature type="binding site" evidence="10">
    <location>
        <begin position="10"/>
        <end position="17"/>
    </location>
    <ligand>
        <name>ATP</name>
        <dbReference type="ChEBI" id="CHEBI:30616"/>
    </ligand>
</feature>
<evidence type="ECO:0000256" key="9">
    <source>
        <dbReference type="ARBA" id="ARBA00051542"/>
    </source>
</evidence>
<feature type="binding site" evidence="10">
    <location>
        <position position="36"/>
    </location>
    <ligand>
        <name>ATP</name>
        <dbReference type="ChEBI" id="CHEBI:30616"/>
    </ligand>
</feature>
<comment type="caution">
    <text evidence="10">Lacks conserved residue(s) required for the propagation of feature annotation.</text>
</comment>
<organism evidence="13 14">
    <name type="scientific">Chlorobium phaeovibrioides</name>
    <dbReference type="NCBI Taxonomy" id="1094"/>
    <lineage>
        <taxon>Bacteria</taxon>
        <taxon>Pseudomonadati</taxon>
        <taxon>Chlorobiota</taxon>
        <taxon>Chlorobiia</taxon>
        <taxon>Chlorobiales</taxon>
        <taxon>Chlorobiaceae</taxon>
        <taxon>Chlorobium/Pelodictyon group</taxon>
        <taxon>Chlorobium</taxon>
    </lineage>
</organism>
<feature type="domain" description="tRNA-specific 2-thiouridylase MnmA-like C-terminal" evidence="11">
    <location>
        <begin position="276"/>
        <end position="352"/>
    </location>
</feature>
<accession>A0A3S0LPB4</accession>
<keyword evidence="6 10" id="KW-0067">ATP-binding</keyword>
<evidence type="ECO:0000313" key="14">
    <source>
        <dbReference type="Proteomes" id="UP000279908"/>
    </source>
</evidence>
<keyword evidence="8" id="KW-1015">Disulfide bond</keyword>
<evidence type="ECO:0000313" key="13">
    <source>
        <dbReference type="EMBL" id="RTY36953.1"/>
    </source>
</evidence>
<evidence type="ECO:0000256" key="4">
    <source>
        <dbReference type="ARBA" id="ARBA00022694"/>
    </source>
</evidence>
<evidence type="ECO:0000259" key="12">
    <source>
        <dbReference type="Pfam" id="PF20259"/>
    </source>
</evidence>
<feature type="domain" description="tRNA-specific 2-thiouridylase MnmA-like central" evidence="12">
    <location>
        <begin position="217"/>
        <end position="269"/>
    </location>
</feature>
<comment type="caution">
    <text evidence="13">The sequence shown here is derived from an EMBL/GenBank/DDBJ whole genome shotgun (WGS) entry which is preliminary data.</text>
</comment>
<dbReference type="FunFam" id="2.40.30.10:FF:000023">
    <property type="entry name" value="tRNA-specific 2-thiouridylase MnmA"/>
    <property type="match status" value="1"/>
</dbReference>
<feature type="active site" description="Nucleophile" evidence="10">
    <location>
        <position position="98"/>
    </location>
</feature>
<sequence length="357" mass="39408">MKQETTVLVGISGGVDSAVAACMLVDEGYRVIGLNIKVLDSPESSPALQPSSLVISNREEFRIPVYTLNLSKRFREDVIGYFQEEYLAARTPNPCIVCNKKIKWAGLLEAADMLNADLVATGHYASTAFLGGRCRLYQGADKKKDQSYFLWMLQQKELSKTILPLGTLAKPEVRELARSYGVPAAEKKESQEICFVPGDDYCRYLEQAIPDLAERVRGGKLVDASGRVIGHHRGYPFYTIGQRRGLGASTGEPIYVTSIDPVHNRIHTGKKTDLLSRELTASGMNWIGIEPPKKPFEATARIRYRDAPTPCRVTPLEDNRATISFHSPKSAITRGQAAVIYRDDEVLGGGSIVETTQ</sequence>
<keyword evidence="3 10" id="KW-0808">Transferase</keyword>
<dbReference type="EC" id="2.8.1.13" evidence="10"/>
<comment type="similarity">
    <text evidence="10">Belongs to the MnmA/TRMU family.</text>
</comment>
<dbReference type="InterPro" id="IPR046885">
    <property type="entry name" value="MnmA-like_C"/>
</dbReference>
<dbReference type="InterPro" id="IPR004506">
    <property type="entry name" value="MnmA-like"/>
</dbReference>
<dbReference type="Pfam" id="PF20258">
    <property type="entry name" value="tRNA_Me_trans_C"/>
    <property type="match status" value="1"/>
</dbReference>
<dbReference type="GO" id="GO:0005524">
    <property type="term" value="F:ATP binding"/>
    <property type="evidence" value="ECO:0007669"/>
    <property type="project" value="UniProtKB-KW"/>
</dbReference>
<keyword evidence="2 10" id="KW-0820">tRNA-binding</keyword>
<dbReference type="Pfam" id="PF03054">
    <property type="entry name" value="tRNA_Me_trans"/>
    <property type="match status" value="1"/>
</dbReference>
<dbReference type="InterPro" id="IPR014729">
    <property type="entry name" value="Rossmann-like_a/b/a_fold"/>
</dbReference>
<feature type="site" description="Interaction with tRNA" evidence="10">
    <location>
        <position position="336"/>
    </location>
</feature>
<proteinExistence type="inferred from homology"/>
<name>A0A3S0LPB4_CHLPH</name>
<gene>
    <name evidence="10 13" type="primary">mnmA</name>
    <name evidence="13" type="ORF">EKD02_07490</name>
</gene>
<dbReference type="GO" id="GO:0002143">
    <property type="term" value="P:tRNA wobble position uridine thiolation"/>
    <property type="evidence" value="ECO:0007669"/>
    <property type="project" value="TreeGrafter"/>
</dbReference>
<dbReference type="EMBL" id="RXYK01000011">
    <property type="protein sequence ID" value="RTY36953.1"/>
    <property type="molecule type" value="Genomic_DNA"/>
</dbReference>
<dbReference type="InterPro" id="IPR023382">
    <property type="entry name" value="MnmA-like_central_sf"/>
</dbReference>
<dbReference type="NCBIfam" id="TIGR00420">
    <property type="entry name" value="trmU"/>
    <property type="match status" value="1"/>
</dbReference>
<evidence type="ECO:0000256" key="3">
    <source>
        <dbReference type="ARBA" id="ARBA00022679"/>
    </source>
</evidence>
<dbReference type="HAMAP" id="MF_00144">
    <property type="entry name" value="tRNA_thiouridyl_MnmA"/>
    <property type="match status" value="1"/>
</dbReference>
<feature type="site" description="Interaction with tRNA" evidence="10">
    <location>
        <position position="123"/>
    </location>
</feature>
<evidence type="ECO:0000256" key="1">
    <source>
        <dbReference type="ARBA" id="ARBA00022490"/>
    </source>
</evidence>
<evidence type="ECO:0000256" key="6">
    <source>
        <dbReference type="ARBA" id="ARBA00022840"/>
    </source>
</evidence>
<feature type="region of interest" description="Interaction with tRNA" evidence="10">
    <location>
        <begin position="144"/>
        <end position="146"/>
    </location>
</feature>
<feature type="binding site" evidence="10">
    <location>
        <position position="122"/>
    </location>
    <ligand>
        <name>ATP</name>
        <dbReference type="ChEBI" id="CHEBI:30616"/>
    </ligand>
</feature>
<dbReference type="SUPFAM" id="SSF52402">
    <property type="entry name" value="Adenine nucleotide alpha hydrolases-like"/>
    <property type="match status" value="1"/>
</dbReference>
<evidence type="ECO:0000256" key="10">
    <source>
        <dbReference type="HAMAP-Rule" id="MF_00144"/>
    </source>
</evidence>
<evidence type="ECO:0000256" key="8">
    <source>
        <dbReference type="ARBA" id="ARBA00023157"/>
    </source>
</evidence>
<dbReference type="GO" id="GO:0000049">
    <property type="term" value="F:tRNA binding"/>
    <property type="evidence" value="ECO:0007669"/>
    <property type="project" value="UniProtKB-KW"/>
</dbReference>
<feature type="active site" description="Cysteine persulfide intermediate" evidence="10">
    <location>
        <position position="194"/>
    </location>
</feature>
<dbReference type="CDD" id="cd01998">
    <property type="entry name" value="MnmA_TRMU-like"/>
    <property type="match status" value="1"/>
</dbReference>
<evidence type="ECO:0000256" key="7">
    <source>
        <dbReference type="ARBA" id="ARBA00022884"/>
    </source>
</evidence>
<dbReference type="PANTHER" id="PTHR11933">
    <property type="entry name" value="TRNA 5-METHYLAMINOMETHYL-2-THIOURIDYLATE -METHYLTRANSFERASE"/>
    <property type="match status" value="1"/>
</dbReference>
<dbReference type="RefSeq" id="WP_126384782.1">
    <property type="nucleotide sequence ID" value="NZ_RXYK01000011.1"/>
</dbReference>
<evidence type="ECO:0000256" key="2">
    <source>
        <dbReference type="ARBA" id="ARBA00022555"/>
    </source>
</evidence>
<dbReference type="Gene3D" id="2.40.30.10">
    <property type="entry name" value="Translation factors"/>
    <property type="match status" value="1"/>
</dbReference>
<dbReference type="Proteomes" id="UP000279908">
    <property type="component" value="Unassembled WGS sequence"/>
</dbReference>
<dbReference type="InterPro" id="IPR046884">
    <property type="entry name" value="MnmA-like_central"/>
</dbReference>